<gene>
    <name evidence="5" type="ORF">PBRA_006253</name>
    <name evidence="6" type="ORF">PLBR_LOCUS3255</name>
</gene>
<reference evidence="5 7" key="1">
    <citation type="submission" date="2015-02" db="EMBL/GenBank/DDBJ databases">
        <authorList>
            <person name="Chooi Y.-H."/>
        </authorList>
    </citation>
    <scope>NUCLEOTIDE SEQUENCE [LARGE SCALE GENOMIC DNA]</scope>
    <source>
        <strain evidence="5">E3</strain>
    </source>
</reference>
<proteinExistence type="predicted"/>
<evidence type="ECO:0000259" key="4">
    <source>
        <dbReference type="Pfam" id="PF25037"/>
    </source>
</evidence>
<feature type="domain" description="Intermembrane lipid transfer protein VPS13-like C-terminal" evidence="4">
    <location>
        <begin position="2849"/>
        <end position="2945"/>
    </location>
</feature>
<evidence type="ECO:0000256" key="2">
    <source>
        <dbReference type="SAM" id="MobiDB-lite"/>
    </source>
</evidence>
<dbReference type="Pfam" id="PF25037">
    <property type="entry name" value="VPS13_C"/>
    <property type="match status" value="1"/>
</dbReference>
<dbReference type="InterPro" id="IPR056748">
    <property type="entry name" value="VPS13-like_C"/>
</dbReference>
<dbReference type="InterPro" id="IPR009543">
    <property type="entry name" value="VPS13_VAB"/>
</dbReference>
<feature type="coiled-coil region" evidence="1">
    <location>
        <begin position="3595"/>
        <end position="3636"/>
    </location>
</feature>
<keyword evidence="6" id="KW-0496">Mitochondrion</keyword>
<feature type="compositionally biased region" description="Low complexity" evidence="2">
    <location>
        <begin position="3442"/>
        <end position="3455"/>
    </location>
</feature>
<evidence type="ECO:0000259" key="3">
    <source>
        <dbReference type="Pfam" id="PF25036"/>
    </source>
</evidence>
<dbReference type="EMBL" id="OVEO01000005">
    <property type="protein sequence ID" value="SPQ96040.1"/>
    <property type="molecule type" value="Genomic_DNA"/>
</dbReference>
<evidence type="ECO:0000313" key="6">
    <source>
        <dbReference type="EMBL" id="SPQ96040.1"/>
    </source>
</evidence>
<keyword evidence="7" id="KW-1185">Reference proteome</keyword>
<feature type="region of interest" description="Disordered" evidence="2">
    <location>
        <begin position="3019"/>
        <end position="3040"/>
    </location>
</feature>
<accession>A0A0G4ISM9</accession>
<evidence type="ECO:0000313" key="5">
    <source>
        <dbReference type="EMBL" id="CEO98139.1"/>
    </source>
</evidence>
<dbReference type="EMBL" id="CDSF01000082">
    <property type="protein sequence ID" value="CEO98139.1"/>
    <property type="molecule type" value="Genomic_DNA"/>
</dbReference>
<keyword evidence="1" id="KW-0175">Coiled coil</keyword>
<evidence type="ECO:0000256" key="1">
    <source>
        <dbReference type="SAM" id="Coils"/>
    </source>
</evidence>
<feature type="region of interest" description="Disordered" evidence="2">
    <location>
        <begin position="1818"/>
        <end position="1845"/>
    </location>
</feature>
<protein>
    <submittedName>
        <fullName evidence="5">Uncharacterized protein</fullName>
    </submittedName>
</protein>
<sequence>MGVVVSRVAAATVDWLYPGISFGRLHWQFDGPLTLYDVTLPLPILLAELHDNGILSKIAGRCSIGCITVEAPSLWKFWEPPRKVLLDDVLVVIEDLSTASDSSHWLEKSEAHDFLLLRLADVLNGRSALYLSDLSLRYSCRPAKCTTTVTASALTSLSDNVSLSQLALHLSGFESPIVSMAAVSFSFGASSDRPHTLSIDFVNVDAADRQLHVLEQAARCWYEANVNSRRADGLLQPCKTAKDRWLYASDQVMKQLHNAHVHSVASDDFWMLFVKTWRWKERCVYLNERLHNRLIVDDPLSKAEEAELARLLERIPSRWIRKYRLTSKYGTTASIEDEDDDHDRTRNSVCSRVMSRLRFEKDEGDVASDFDDCHTPRASSDMFALNAIFQPLLTEHSLVIISNRSLVAYASDIDRCDVCLTMTQVTMSGIRDVSVSVETKVGHVEFHPLLDTAGCPVLSRLNGLDVCPTLRGSYSAGQYDLELCNASVTYCKAFSDFALQAWAHIYGCSFKRELLVPVGGQQQQRGTGLGFCLSLENVEVSTSGVEPGPSLIIQSVALVAQLFKDSSDSFHEHAGNVKFNCMRLRPDATSSAVHFGSCELDFTARTPGYLAEHCTCKYSIALSECSMFSLGTFILFYRRLIYDSSGSAVSVVCPGLHLFVGETPLSPSLRFCSLTCSLDNEDLNLILNADSVAVDCLESLGGSMHAKEFEAFCHQAESGVYQIDVIVDEGAARLCPTLDCSADSAISLFESHVLSLFRIQCLGCEYRIDSSAFSLDFADAERKPLALVQLRDVSFNFKHSAPELNDTLTLTNAIIDVNSVTIANTSATGGVEPYIPVVFTSGSPSNVSTDTRSLRVCFERDSLVIQPQCLAINMQSKLWMDSFLNLFSSSVATFLFPVLITGQNLTVSVPLDGGSETFLDALDVSCQSLEVRHCVGHSTDFSVSGLIVGSGFQFAKVSGSFSRASSPILKVDSPLMVISSIPSKFVCPSPSLFGETWTTALRNTDVDISIAFVTAKSESMYATAYNCKFILNHSHESNNWASVSVLSTEVSVMDSVRGEPVLSCVASSEPLRVKEGVADEIPSLMPCFRVELCVNDTLTLRSALVRVGHVKGDAPSGHQSFKVCVPESHQYEAWANWVIGFTKRLSLEVVSVELRFGPVLRVADFKYSLCNSDAFHVINWSMTWSMLHLGAWVDFVEVDAGRASLSYAAETRHVAVELRDFLTVVCSPAMIASISLSTFAQDLLKLSDMPQLSRLHAELSLTESSFVIVDSFQGRKSPLLRASLPSSRVHMYPPLMYSALMDVCIDVYRPSTDSWEPALESVAIKMNKEPKPNTPNGITYQVVTSSPLEMTLTPGHVNQIRRFGGQLSSSNDSVDIDRLSVVPVTVCNLLGLDICIHFGHDDFDIPSGNTFTAHMPADFSPGVGLSKPYMIGLSFPDDATIHDFAVNVAGETVCHLSNGWMVVCDSSIRDDVHDITFHSRMKVHNMTNLPVDVLFTMSESVTSAKDLSGFFGQVNSDGHLWVPIASSRCDRIQVRQRNYQFSSPSRVGAVPADRRKSEKCEHLMSIYATMRPESGGIAESRRLVVCTTIDPKSVTCEVLIKPVFLIENLTLLPVLYRLTATFEGQSASNTILTEGSINRAASLQLFSARTSFRLQFQYPGCSWSDAVDCACDSSSLRNCPDTIAYIPIRGAVSLNQLENRNNSSSLFGMSTGDDEPPVQFTLCFRTTIEQGLSQHAALFAPIWVINRLSSAIEYKEGGGPTVVSRVEPGPNPSMVSHVSNNTANVRIPSFSANWSSPLPILSGDPLLPLVLEFGQNKKTTDLDTEDDRDSQAESEDTSRSPSSHRHCLPSVVTLIRPAPPPFDTHTKIVTLSAQYFICNRLPVTLRVRQPDSDTEFSIAPGEMFGDVLWEAGLPKVVACAAGPSGWTSPFEISFCDALDLHLPGNNSVLPVPWLHVDIQGSNANSTVFAVVSIANPNVAPAEFENATPFDVVLEHEDSATFRAVVPKRSVAAFSWSDPVSRLVRIRLDGDLTHTVDLNDESMSAVVRIGKFEGRNVYALSSVSGSANVIRLVDCDADDGPSTTLMEPRENCIGFAGRTLSHVISSFQSRIELLYVGGKPLLQSLRISRLRLVPSSNEESCQPNDTVMVLIVKSSVFEYAVRFDREDAALGTLDVLFDRQADPALALCAHRVDNGALLWKCGIPSSSTGAVGEQCSPVFDAHGSRIGQLLYSAELFANSTGIVRQFVEQVGRSLRDLVSFVEGERQRAFQEFLASRCSGILPATASDSVGLPQPQRTSVPGIFGQFELGIIAAEALSPAPISCFASVRYMEAHAAVHTFVCSPTTTPMWNIVHAFPVPDWSALNAPVQVTIQEDGNPNVLGSVEFSPSLFVEYPIFHTARQWVAIPNSNGRVLLQFRWTSKCNEISETKCTGISVQVCVDYCGVSIVDSASAVELAHVSARFLVASLDIAEQEREHSSIWFSISDVQVDTPDSVAVDSHWAKWDVPTPVLRFSAVWNYSMPPAAVQYASLAFHEVTVNLDVGWMCAVITTFDDVFLDHRHPAIIDGSQPDGSVLPMPLSSNTSLTVREFHLSPISVSVTILETGNFRGSLGSNSNHARLSRFKTNNSGSKLITVDGLILSGVSGPLDRLVHRLRRHIEMQVLSAFEDQMAVVPQWPPDQAQCVQWVPPILPPGCIISGHNAPPSFPGAVASGLRNSLLRQASSRSVSPAGISAATTRVHSMLAIPQGQMMNQLKRELGKAKQNLKAIPKTARERLSLVPASLTRRGHPGVIYNVPLKPEPQGCFASVAEESVGEFGAASKPMFYFTSVGEPCDMPVKVTGSMSPVFQMARVPRAFYNQFGSIRPYDLRDALACLALRQNVPAGQNEAFVSHVAFAGSNYVLLCSTQRIILCKLTPTRSETCWFILLRNIIVAHVTAGQLVIKANDNHGFLDASGIATFSTDNEVAFAVASIEPRGKLDGPAQASAFVEDAMRCRSIQISTYPAATQTVLPYSSSILDGVQRLEPKSPGDTAPSLPSDPHDRRDFLEHALSTRVIELGDASIVDLLRQSQLDYQRNVVDEALVVTLLGIQGLDTDSASNVPSPAESIFVELKSGNGDVRRSSVVKRSNEGSAVFEEEGGELRFPATGFGTDFKVKLYSKKHIGDVLLAEGVLEVRNLDFDVAYDRTCVATGKSSSASVHLTVQWRNQRFEDIGKAIADCERRHSLLQRQIQCLRSALSDGVSSSQVKEQECGAVMEALHDRMREIHVAMSMIERRNRAGGGPIRLQIQGARGFDDLDAAQCSISVNKIQHRFDIKRDGTLQEINELLRVDAPVRTSDRIKVKVTSGKQGAAWKTAFPLEALFADSGAGPDGSTDPSVHSAWIDIYNVDKTATIGSVFIVGNYISDRSALLEDELHSTSRDLALFESIKSAAESERGERQAQGQPGAEPAPRTAAAEEGQAVDPPADGDRDHVTAAQVEASPVPKAGTAVDVPAVPSPAPPAIAKPTTVCVAVQTVDVETDEAFRDRDRQLRLRLHMEMGHRRQRKVFDGELQSLSATLKRQAAELEGARGLARSARLKLEAAHHEIQFYRKRFDAFADSKNAEVSALQAEAAAKDEQCVRLMETLKDLERRHGQLLAQVDNEASLRSLSSRIERSVLQSDRVHSALDALQDDFDKVVVSEGTLKSRVSALRAELADATAANAGLLRLLACEQARTLKDVAAFVRTVSRKPC</sequence>
<name>A0A0G4ISM9_PLABS</name>
<evidence type="ECO:0000313" key="7">
    <source>
        <dbReference type="Proteomes" id="UP000039324"/>
    </source>
</evidence>
<dbReference type="Pfam" id="PF25036">
    <property type="entry name" value="VPS13_VAB"/>
    <property type="match status" value="1"/>
</dbReference>
<dbReference type="Proteomes" id="UP000290189">
    <property type="component" value="Unassembled WGS sequence"/>
</dbReference>
<feature type="compositionally biased region" description="Acidic residues" evidence="2">
    <location>
        <begin position="1822"/>
        <end position="1835"/>
    </location>
</feature>
<feature type="region of interest" description="Disordered" evidence="2">
    <location>
        <begin position="3428"/>
        <end position="3467"/>
    </location>
</feature>
<feature type="domain" description="Vacuolar protein sorting-associated protein 13 VPS13 adaptor binding" evidence="3">
    <location>
        <begin position="1462"/>
        <end position="2019"/>
    </location>
</feature>
<evidence type="ECO:0000313" key="8">
    <source>
        <dbReference type="Proteomes" id="UP000290189"/>
    </source>
</evidence>
<organism evidence="5 7">
    <name type="scientific">Plasmodiophora brassicae</name>
    <name type="common">Clubroot disease agent</name>
    <dbReference type="NCBI Taxonomy" id="37360"/>
    <lineage>
        <taxon>Eukaryota</taxon>
        <taxon>Sar</taxon>
        <taxon>Rhizaria</taxon>
        <taxon>Endomyxa</taxon>
        <taxon>Phytomyxea</taxon>
        <taxon>Plasmodiophorida</taxon>
        <taxon>Plasmodiophoridae</taxon>
        <taxon>Plasmodiophora</taxon>
    </lineage>
</organism>
<dbReference type="Proteomes" id="UP000039324">
    <property type="component" value="Unassembled WGS sequence"/>
</dbReference>
<reference evidence="6 8" key="2">
    <citation type="submission" date="2018-03" db="EMBL/GenBank/DDBJ databases">
        <authorList>
            <person name="Fogelqvist J."/>
        </authorList>
    </citation>
    <scope>NUCLEOTIDE SEQUENCE [LARGE SCALE GENOMIC DNA]</scope>
</reference>
<geneLocation type="mitochondrion" evidence="6"/>